<sequence>MAPSAANSTAPATNGQSTAPAPADDVPIGPVTGLSEIATQYISEQTLRQMLKAIAYEEAKDDHYRIRGVQLIDNVRESLQLPIKTFDTAAIYYHRFRIRFPSSEYNFEDVALATLFVACKAEDTIKKSRDILCAAHNLRSPHDKKTPDDKQFDAPSKFTIGLERHILETIGFDFRVQYPQKLLIKMARKLIPEGDRTMKFPRGEFSTLGPSEKLLHTAYDMSIDMYKTFVPIKQTALTMVLAILELTAMLMKKDIEPTTQFKSKVPSRTQKACVYETMLDLMDLYTTHPRSTKVGLNYELQHLMDVKIEINNRLASENFQRYYGWCKKCIDLPDNRSATPGSTTSPATNTSGPGATSVKRKRANSEGTLRFVFDAEAARKERDLAAEYCNDEYEEYEVEVEEEIKAPPTDPRQNTGRGSHHGHHGGHHNNRHDYGYHNRGGRHPYHDNRHRGNRRGGPGIN</sequence>
<feature type="compositionally biased region" description="Basic residues" evidence="4">
    <location>
        <begin position="418"/>
        <end position="430"/>
    </location>
</feature>
<dbReference type="EMBL" id="MU866179">
    <property type="protein sequence ID" value="KAK4176950.1"/>
    <property type="molecule type" value="Genomic_DNA"/>
</dbReference>
<evidence type="ECO:0000256" key="2">
    <source>
        <dbReference type="ARBA" id="ARBA00014912"/>
    </source>
</evidence>
<feature type="region of interest" description="Disordered" evidence="4">
    <location>
        <begin position="397"/>
        <end position="461"/>
    </location>
</feature>
<reference evidence="6" key="1">
    <citation type="journal article" date="2023" name="Mol. Phylogenet. Evol.">
        <title>Genome-scale phylogeny and comparative genomics of the fungal order Sordariales.</title>
        <authorList>
            <person name="Hensen N."/>
            <person name="Bonometti L."/>
            <person name="Westerberg I."/>
            <person name="Brannstrom I.O."/>
            <person name="Guillou S."/>
            <person name="Cros-Aarteil S."/>
            <person name="Calhoun S."/>
            <person name="Haridas S."/>
            <person name="Kuo A."/>
            <person name="Mondo S."/>
            <person name="Pangilinan J."/>
            <person name="Riley R."/>
            <person name="LaButti K."/>
            <person name="Andreopoulos B."/>
            <person name="Lipzen A."/>
            <person name="Chen C."/>
            <person name="Yan M."/>
            <person name="Daum C."/>
            <person name="Ng V."/>
            <person name="Clum A."/>
            <person name="Steindorff A."/>
            <person name="Ohm R.A."/>
            <person name="Martin F."/>
            <person name="Silar P."/>
            <person name="Natvig D.O."/>
            <person name="Lalanne C."/>
            <person name="Gautier V."/>
            <person name="Ament-Velasquez S.L."/>
            <person name="Kruys A."/>
            <person name="Hutchinson M.I."/>
            <person name="Powell A.J."/>
            <person name="Barry K."/>
            <person name="Miller A.N."/>
            <person name="Grigoriev I.V."/>
            <person name="Debuchy R."/>
            <person name="Gladieux P."/>
            <person name="Hiltunen Thoren M."/>
            <person name="Johannesson H."/>
        </authorList>
    </citation>
    <scope>NUCLEOTIDE SEQUENCE</scope>
    <source>
        <strain evidence="6">CBS 892.96</strain>
    </source>
</reference>
<dbReference type="SUPFAM" id="SSF47954">
    <property type="entry name" value="Cyclin-like"/>
    <property type="match status" value="2"/>
</dbReference>
<feature type="region of interest" description="Disordered" evidence="4">
    <location>
        <begin position="1"/>
        <end position="26"/>
    </location>
</feature>
<protein>
    <recommendedName>
        <fullName evidence="2">RNA polymerase II holoenzyme cyclin-like subunit</fullName>
    </recommendedName>
</protein>
<proteinExistence type="inferred from homology"/>
<evidence type="ECO:0000256" key="4">
    <source>
        <dbReference type="SAM" id="MobiDB-lite"/>
    </source>
</evidence>
<comment type="similarity">
    <text evidence="1">Belongs to the cyclin family. Cyclin C subfamily.</text>
</comment>
<feature type="compositionally biased region" description="Basic residues" evidence="4">
    <location>
        <begin position="439"/>
        <end position="454"/>
    </location>
</feature>
<comment type="caution">
    <text evidence="6">The sequence shown here is derived from an EMBL/GenBank/DDBJ whole genome shotgun (WGS) entry which is preliminary data.</text>
</comment>
<feature type="compositionally biased region" description="Low complexity" evidence="4">
    <location>
        <begin position="1"/>
        <end position="14"/>
    </location>
</feature>
<dbReference type="PANTHER" id="PTHR10026">
    <property type="entry name" value="CYCLIN"/>
    <property type="match status" value="1"/>
</dbReference>
<evidence type="ECO:0000313" key="7">
    <source>
        <dbReference type="Proteomes" id="UP001302321"/>
    </source>
</evidence>
<dbReference type="InterPro" id="IPR043198">
    <property type="entry name" value="Cyclin/Ssn8"/>
</dbReference>
<dbReference type="GO" id="GO:0016538">
    <property type="term" value="F:cyclin-dependent protein serine/threonine kinase regulator activity"/>
    <property type="evidence" value="ECO:0007669"/>
    <property type="project" value="InterPro"/>
</dbReference>
<organism evidence="6 7">
    <name type="scientific">Triangularia setosa</name>
    <dbReference type="NCBI Taxonomy" id="2587417"/>
    <lineage>
        <taxon>Eukaryota</taxon>
        <taxon>Fungi</taxon>
        <taxon>Dikarya</taxon>
        <taxon>Ascomycota</taxon>
        <taxon>Pezizomycotina</taxon>
        <taxon>Sordariomycetes</taxon>
        <taxon>Sordariomycetidae</taxon>
        <taxon>Sordariales</taxon>
        <taxon>Podosporaceae</taxon>
        <taxon>Triangularia</taxon>
    </lineage>
</organism>
<name>A0AAN7A8C6_9PEZI</name>
<feature type="compositionally biased region" description="Low complexity" evidence="4">
    <location>
        <begin position="337"/>
        <end position="354"/>
    </location>
</feature>
<evidence type="ECO:0000259" key="5">
    <source>
        <dbReference type="SMART" id="SM00385"/>
    </source>
</evidence>
<dbReference type="InterPro" id="IPR036915">
    <property type="entry name" value="Cyclin-like_sf"/>
</dbReference>
<dbReference type="SMART" id="SM00385">
    <property type="entry name" value="CYCLIN"/>
    <property type="match status" value="1"/>
</dbReference>
<keyword evidence="3" id="KW-0195">Cyclin</keyword>
<dbReference type="GO" id="GO:0006357">
    <property type="term" value="P:regulation of transcription by RNA polymerase II"/>
    <property type="evidence" value="ECO:0007669"/>
    <property type="project" value="InterPro"/>
</dbReference>
<evidence type="ECO:0000256" key="3">
    <source>
        <dbReference type="RuleBase" id="RU000383"/>
    </source>
</evidence>
<dbReference type="Pfam" id="PF00134">
    <property type="entry name" value="Cyclin_N"/>
    <property type="match status" value="1"/>
</dbReference>
<dbReference type="Gene3D" id="1.10.472.10">
    <property type="entry name" value="Cyclin-like"/>
    <property type="match status" value="1"/>
</dbReference>
<evidence type="ECO:0000256" key="1">
    <source>
        <dbReference type="ARBA" id="ARBA00008638"/>
    </source>
</evidence>
<dbReference type="Proteomes" id="UP001302321">
    <property type="component" value="Unassembled WGS sequence"/>
</dbReference>
<dbReference type="InterPro" id="IPR013763">
    <property type="entry name" value="Cyclin-like_dom"/>
</dbReference>
<reference evidence="6" key="2">
    <citation type="submission" date="2023-05" db="EMBL/GenBank/DDBJ databases">
        <authorList>
            <consortium name="Lawrence Berkeley National Laboratory"/>
            <person name="Steindorff A."/>
            <person name="Hensen N."/>
            <person name="Bonometti L."/>
            <person name="Westerberg I."/>
            <person name="Brannstrom I.O."/>
            <person name="Guillou S."/>
            <person name="Cros-Aarteil S."/>
            <person name="Calhoun S."/>
            <person name="Haridas S."/>
            <person name="Kuo A."/>
            <person name="Mondo S."/>
            <person name="Pangilinan J."/>
            <person name="Riley R."/>
            <person name="Labutti K."/>
            <person name="Andreopoulos B."/>
            <person name="Lipzen A."/>
            <person name="Chen C."/>
            <person name="Yanf M."/>
            <person name="Daum C."/>
            <person name="Ng V."/>
            <person name="Clum A."/>
            <person name="Ohm R."/>
            <person name="Martin F."/>
            <person name="Silar P."/>
            <person name="Natvig D."/>
            <person name="Lalanne C."/>
            <person name="Gautier V."/>
            <person name="Ament-Velasquez S.L."/>
            <person name="Kruys A."/>
            <person name="Hutchinson M.I."/>
            <person name="Powell A.J."/>
            <person name="Barry K."/>
            <person name="Miller A.N."/>
            <person name="Grigoriev I.V."/>
            <person name="Debuchy R."/>
            <person name="Gladieux P."/>
            <person name="Thoren M.H."/>
            <person name="Johannesson H."/>
        </authorList>
    </citation>
    <scope>NUCLEOTIDE SEQUENCE</scope>
    <source>
        <strain evidence="6">CBS 892.96</strain>
    </source>
</reference>
<dbReference type="AlphaFoldDB" id="A0AAN7A8C6"/>
<gene>
    <name evidence="6" type="ORF">QBC36DRAFT_141278</name>
</gene>
<dbReference type="InterPro" id="IPR006671">
    <property type="entry name" value="Cyclin_N"/>
</dbReference>
<feature type="region of interest" description="Disordered" evidence="4">
    <location>
        <begin position="337"/>
        <end position="363"/>
    </location>
</feature>
<feature type="domain" description="Cyclin-like" evidence="5">
    <location>
        <begin position="70"/>
        <end position="168"/>
    </location>
</feature>
<evidence type="ECO:0000313" key="6">
    <source>
        <dbReference type="EMBL" id="KAK4176950.1"/>
    </source>
</evidence>
<keyword evidence="7" id="KW-1185">Reference proteome</keyword>
<accession>A0AAN7A8C6</accession>